<keyword evidence="4" id="KW-0808">Transferase</keyword>
<dbReference type="GO" id="GO:0005985">
    <property type="term" value="P:sucrose metabolic process"/>
    <property type="evidence" value="ECO:0007669"/>
    <property type="project" value="InterPro"/>
</dbReference>
<dbReference type="Gene3D" id="3.40.50.2000">
    <property type="entry name" value="Glycogen Phosphorylase B"/>
    <property type="match status" value="1"/>
</dbReference>
<name>A0A426ZZI5_ENSVE</name>
<reference evidence="6 7" key="1">
    <citation type="journal article" date="2014" name="Agronomy (Basel)">
        <title>A Draft Genome Sequence for Ensete ventricosum, the Drought-Tolerant Tree Against Hunger.</title>
        <authorList>
            <person name="Harrison J."/>
            <person name="Moore K.A."/>
            <person name="Paszkiewicz K."/>
            <person name="Jones T."/>
            <person name="Grant M."/>
            <person name="Ambacheew D."/>
            <person name="Muzemil S."/>
            <person name="Studholme D.J."/>
        </authorList>
    </citation>
    <scope>NUCLEOTIDE SEQUENCE [LARGE SCALE GENOMIC DNA]</scope>
</reference>
<keyword evidence="3" id="KW-0328">Glycosyltransferase</keyword>
<evidence type="ECO:0000313" key="6">
    <source>
        <dbReference type="EMBL" id="RRT69353.1"/>
    </source>
</evidence>
<dbReference type="PANTHER" id="PTHR45839:SF7">
    <property type="entry name" value="SUCROSE SYNTHASE 1"/>
    <property type="match status" value="1"/>
</dbReference>
<dbReference type="AlphaFoldDB" id="A0A426ZZI5"/>
<evidence type="ECO:0000256" key="5">
    <source>
        <dbReference type="ARBA" id="ARBA00049030"/>
    </source>
</evidence>
<protein>
    <recommendedName>
        <fullName evidence="2">sucrose synthase</fullName>
        <ecNumber evidence="2">2.4.1.13</ecNumber>
    </recommendedName>
</protein>
<evidence type="ECO:0000256" key="4">
    <source>
        <dbReference type="ARBA" id="ARBA00022679"/>
    </source>
</evidence>
<evidence type="ECO:0000256" key="2">
    <source>
        <dbReference type="ARBA" id="ARBA00012540"/>
    </source>
</evidence>
<evidence type="ECO:0000256" key="1">
    <source>
        <dbReference type="ARBA" id="ARBA00005894"/>
    </source>
</evidence>
<organism evidence="6 7">
    <name type="scientific">Ensete ventricosum</name>
    <name type="common">Abyssinian banana</name>
    <name type="synonym">Musa ensete</name>
    <dbReference type="NCBI Taxonomy" id="4639"/>
    <lineage>
        <taxon>Eukaryota</taxon>
        <taxon>Viridiplantae</taxon>
        <taxon>Streptophyta</taxon>
        <taxon>Embryophyta</taxon>
        <taxon>Tracheophyta</taxon>
        <taxon>Spermatophyta</taxon>
        <taxon>Magnoliopsida</taxon>
        <taxon>Liliopsida</taxon>
        <taxon>Zingiberales</taxon>
        <taxon>Musaceae</taxon>
        <taxon>Ensete</taxon>
    </lineage>
</organism>
<dbReference type="PANTHER" id="PTHR45839">
    <property type="match status" value="1"/>
</dbReference>
<accession>A0A426ZZI5</accession>
<gene>
    <name evidence="6" type="ORF">B296_00016682</name>
</gene>
<comment type="similarity">
    <text evidence="1">Belongs to the glycosyltransferase 1 family. Plant sucrose synthase subfamily.</text>
</comment>
<dbReference type="GO" id="GO:0016157">
    <property type="term" value="F:sucrose synthase activity"/>
    <property type="evidence" value="ECO:0007669"/>
    <property type="project" value="UniProtKB-EC"/>
</dbReference>
<dbReference type="EC" id="2.4.1.13" evidence="2"/>
<proteinExistence type="inferred from homology"/>
<comment type="catalytic activity">
    <reaction evidence="5">
        <text>an NDP-alpha-D-glucose + D-fructose = a ribonucleoside 5'-diphosphate + sucrose + H(+)</text>
        <dbReference type="Rhea" id="RHEA:16241"/>
        <dbReference type="ChEBI" id="CHEBI:15378"/>
        <dbReference type="ChEBI" id="CHEBI:17992"/>
        <dbReference type="ChEBI" id="CHEBI:37721"/>
        <dbReference type="ChEBI" id="CHEBI:57930"/>
        <dbReference type="ChEBI" id="CHEBI:76533"/>
        <dbReference type="EC" id="2.4.1.13"/>
    </reaction>
</comment>
<evidence type="ECO:0000256" key="3">
    <source>
        <dbReference type="ARBA" id="ARBA00022676"/>
    </source>
</evidence>
<dbReference type="EMBL" id="AMZH03004372">
    <property type="protein sequence ID" value="RRT69353.1"/>
    <property type="molecule type" value="Genomic_DNA"/>
</dbReference>
<sequence length="82" mass="9921">MSACKFHRYTWKLYSERLMTLTGIYGFWKHVSNLERCETCRYLEMFYALKYHSLVSLLDQFVLQRWLCSFGCGCGVHQEFCR</sequence>
<evidence type="ECO:0000313" key="7">
    <source>
        <dbReference type="Proteomes" id="UP000287651"/>
    </source>
</evidence>
<dbReference type="Proteomes" id="UP000287651">
    <property type="component" value="Unassembled WGS sequence"/>
</dbReference>
<dbReference type="InterPro" id="IPR012820">
    <property type="entry name" value="Sucrose_synthase_pln/cyn"/>
</dbReference>
<comment type="caution">
    <text evidence="6">The sequence shown here is derived from an EMBL/GenBank/DDBJ whole genome shotgun (WGS) entry which is preliminary data.</text>
</comment>